<keyword evidence="3 4" id="KW-0131">Cell cycle</keyword>
<sequence length="222" mass="25536">MKRTLPIEKKLNENEPSKRSERESQQLIDPSTATNKRPQKVQKSSQESNHELKAIRERLKRDVLAYKDDIVSSGIYADDNYQYRHIILPKEIAAYLPHAKDKILLKEHEYRRLGIDISSGWEHYMTYQPEPHILLLRRTHELASKLKKERDEYIAKKKREKEAAERAKAGAAQPSSDNNAPESSTISTTSAPEKTTRRRKPTTTTTVTGTTEGQQETKDNQA</sequence>
<dbReference type="Gene3D" id="3.30.170.10">
    <property type="entry name" value="Cyclin-dependent kinase, regulatory subunit"/>
    <property type="match status" value="1"/>
</dbReference>
<feature type="region of interest" description="Disordered" evidence="5">
    <location>
        <begin position="156"/>
        <end position="222"/>
    </location>
</feature>
<evidence type="ECO:0000256" key="5">
    <source>
        <dbReference type="SAM" id="MobiDB-lite"/>
    </source>
</evidence>
<dbReference type="EMBL" id="MCGE01000001">
    <property type="protein sequence ID" value="ORZ25724.1"/>
    <property type="molecule type" value="Genomic_DNA"/>
</dbReference>
<gene>
    <name evidence="6" type="ORF">BCR42DRAFT_400796</name>
</gene>
<evidence type="ECO:0000256" key="1">
    <source>
        <dbReference type="ARBA" id="ARBA00007782"/>
    </source>
</evidence>
<feature type="compositionally biased region" description="Low complexity" evidence="5">
    <location>
        <begin position="202"/>
        <end position="214"/>
    </location>
</feature>
<evidence type="ECO:0000256" key="4">
    <source>
        <dbReference type="RuleBase" id="RU311113"/>
    </source>
</evidence>
<dbReference type="PANTHER" id="PTHR23415">
    <property type="entry name" value="CYCLIN-DEPENDENT KINASES REGULATORY SUBUNIT/60S RIBOSOME SUBUNIT BIOGENESIS PROTEIN NIP7"/>
    <property type="match status" value="1"/>
</dbReference>
<dbReference type="SUPFAM" id="SSF55637">
    <property type="entry name" value="Cell cycle regulatory proteins"/>
    <property type="match status" value="1"/>
</dbReference>
<evidence type="ECO:0000256" key="3">
    <source>
        <dbReference type="ARBA" id="ARBA00023306"/>
    </source>
</evidence>
<feature type="compositionally biased region" description="Polar residues" evidence="5">
    <location>
        <begin position="25"/>
        <end position="47"/>
    </location>
</feature>
<organism evidence="6 7">
    <name type="scientific">Absidia repens</name>
    <dbReference type="NCBI Taxonomy" id="90262"/>
    <lineage>
        <taxon>Eukaryota</taxon>
        <taxon>Fungi</taxon>
        <taxon>Fungi incertae sedis</taxon>
        <taxon>Mucoromycota</taxon>
        <taxon>Mucoromycotina</taxon>
        <taxon>Mucoromycetes</taxon>
        <taxon>Mucorales</taxon>
        <taxon>Cunninghamellaceae</taxon>
        <taxon>Absidia</taxon>
    </lineage>
</organism>
<dbReference type="Proteomes" id="UP000193560">
    <property type="component" value="Unassembled WGS sequence"/>
</dbReference>
<reference evidence="6 7" key="1">
    <citation type="submission" date="2016-07" db="EMBL/GenBank/DDBJ databases">
        <title>Pervasive Adenine N6-methylation of Active Genes in Fungi.</title>
        <authorList>
            <consortium name="DOE Joint Genome Institute"/>
            <person name="Mondo S.J."/>
            <person name="Dannebaum R.O."/>
            <person name="Kuo R.C."/>
            <person name="Labutti K."/>
            <person name="Haridas S."/>
            <person name="Kuo A."/>
            <person name="Salamov A."/>
            <person name="Ahrendt S.R."/>
            <person name="Lipzen A."/>
            <person name="Sullivan W."/>
            <person name="Andreopoulos W.B."/>
            <person name="Clum A."/>
            <person name="Lindquist E."/>
            <person name="Daum C."/>
            <person name="Ramamoorthy G.K."/>
            <person name="Gryganskyi A."/>
            <person name="Culley D."/>
            <person name="Magnuson J.K."/>
            <person name="James T.Y."/>
            <person name="O'Malley M.A."/>
            <person name="Stajich J.E."/>
            <person name="Spatafora J.W."/>
            <person name="Visel A."/>
            <person name="Grigoriev I.V."/>
        </authorList>
    </citation>
    <scope>NUCLEOTIDE SEQUENCE [LARGE SCALE GENOMIC DNA]</scope>
    <source>
        <strain evidence="6 7">NRRL 1336</strain>
    </source>
</reference>
<evidence type="ECO:0000256" key="2">
    <source>
        <dbReference type="ARBA" id="ARBA00022618"/>
    </source>
</evidence>
<feature type="compositionally biased region" description="Polar residues" evidence="5">
    <location>
        <begin position="173"/>
        <end position="191"/>
    </location>
</feature>
<keyword evidence="2 4" id="KW-0132">Cell division</keyword>
<comment type="function">
    <text evidence="4">Binds to the catalytic subunit of the cyclin dependent kinases and is essential for their biological function.</text>
</comment>
<dbReference type="AlphaFoldDB" id="A0A1X2J3A7"/>
<keyword evidence="6" id="KW-0808">Transferase</keyword>
<proteinExistence type="inferred from homology"/>
<feature type="region of interest" description="Disordered" evidence="5">
    <location>
        <begin position="1"/>
        <end position="51"/>
    </location>
</feature>
<keyword evidence="7" id="KW-1185">Reference proteome</keyword>
<dbReference type="GO" id="GO:0051301">
    <property type="term" value="P:cell division"/>
    <property type="evidence" value="ECO:0007669"/>
    <property type="project" value="UniProtKB-UniRule"/>
</dbReference>
<evidence type="ECO:0000313" key="6">
    <source>
        <dbReference type="EMBL" id="ORZ25724.1"/>
    </source>
</evidence>
<feature type="compositionally biased region" description="Basic and acidic residues" evidence="5">
    <location>
        <begin position="1"/>
        <end position="24"/>
    </location>
</feature>
<dbReference type="GO" id="GO:0016538">
    <property type="term" value="F:cyclin-dependent protein serine/threonine kinase regulator activity"/>
    <property type="evidence" value="ECO:0007669"/>
    <property type="project" value="InterPro"/>
</dbReference>
<dbReference type="STRING" id="90262.A0A1X2J3A7"/>
<dbReference type="PRINTS" id="PR00296">
    <property type="entry name" value="CYCLINKINASE"/>
</dbReference>
<feature type="compositionally biased region" description="Basic and acidic residues" evidence="5">
    <location>
        <begin position="156"/>
        <end position="168"/>
    </location>
</feature>
<name>A0A1X2J3A7_9FUNG</name>
<dbReference type="GO" id="GO:0016301">
    <property type="term" value="F:kinase activity"/>
    <property type="evidence" value="ECO:0007669"/>
    <property type="project" value="UniProtKB-KW"/>
</dbReference>
<keyword evidence="6" id="KW-0418">Kinase</keyword>
<dbReference type="SMART" id="SM01084">
    <property type="entry name" value="CKS"/>
    <property type="match status" value="1"/>
</dbReference>
<dbReference type="OrthoDB" id="440676at2759"/>
<evidence type="ECO:0000313" key="7">
    <source>
        <dbReference type="Proteomes" id="UP000193560"/>
    </source>
</evidence>
<dbReference type="Pfam" id="PF01111">
    <property type="entry name" value="CKS"/>
    <property type="match status" value="1"/>
</dbReference>
<dbReference type="InterPro" id="IPR036858">
    <property type="entry name" value="Cyclin-dep_kinase_reg-sub_sf"/>
</dbReference>
<comment type="similarity">
    <text evidence="1 4">Belongs to the CKS family.</text>
</comment>
<protein>
    <recommendedName>
        <fullName evidence="4">Cyclin-dependent kinases regulatory subunit</fullName>
    </recommendedName>
</protein>
<dbReference type="InterPro" id="IPR000789">
    <property type="entry name" value="Cyclin-dep_kinase_reg-sub"/>
</dbReference>
<comment type="caution">
    <text evidence="6">The sequence shown here is derived from an EMBL/GenBank/DDBJ whole genome shotgun (WGS) entry which is preliminary data.</text>
</comment>
<accession>A0A1X2J3A7</accession>